<reference evidence="3" key="1">
    <citation type="journal article" date="2019" name="Int. J. Syst. Evol. Microbiol.">
        <title>The Global Catalogue of Microorganisms (GCM) 10K type strain sequencing project: providing services to taxonomists for standard genome sequencing and annotation.</title>
        <authorList>
            <consortium name="The Broad Institute Genomics Platform"/>
            <consortium name="The Broad Institute Genome Sequencing Center for Infectious Disease"/>
            <person name="Wu L."/>
            <person name="Ma J."/>
        </authorList>
    </citation>
    <scope>NUCLEOTIDE SEQUENCE [LARGE SCALE GENOMIC DNA]</scope>
    <source>
        <strain evidence="3">JCM 12165</strain>
    </source>
</reference>
<accession>A0ABV9NYR4</accession>
<dbReference type="InterPro" id="IPR000182">
    <property type="entry name" value="GNAT_dom"/>
</dbReference>
<dbReference type="GO" id="GO:0016746">
    <property type="term" value="F:acyltransferase activity"/>
    <property type="evidence" value="ECO:0007669"/>
    <property type="project" value="UniProtKB-KW"/>
</dbReference>
<dbReference type="EC" id="2.3.1.-" evidence="2"/>
<evidence type="ECO:0000313" key="2">
    <source>
        <dbReference type="EMBL" id="MFC4737815.1"/>
    </source>
</evidence>
<dbReference type="EMBL" id="JBHSGK010000019">
    <property type="protein sequence ID" value="MFC4737815.1"/>
    <property type="molecule type" value="Genomic_DNA"/>
</dbReference>
<organism evidence="2 3">
    <name type="scientific">Bacillus daqingensis</name>
    <dbReference type="NCBI Taxonomy" id="872396"/>
    <lineage>
        <taxon>Bacteria</taxon>
        <taxon>Bacillati</taxon>
        <taxon>Bacillota</taxon>
        <taxon>Bacilli</taxon>
        <taxon>Bacillales</taxon>
        <taxon>Bacillaceae</taxon>
        <taxon>Bacillus</taxon>
    </lineage>
</organism>
<evidence type="ECO:0000259" key="1">
    <source>
        <dbReference type="PROSITE" id="PS51186"/>
    </source>
</evidence>
<dbReference type="InterPro" id="IPR016181">
    <property type="entry name" value="Acyl_CoA_acyltransferase"/>
</dbReference>
<dbReference type="Pfam" id="PF00583">
    <property type="entry name" value="Acetyltransf_1"/>
    <property type="match status" value="1"/>
</dbReference>
<feature type="domain" description="N-acetyltransferase" evidence="1">
    <location>
        <begin position="4"/>
        <end position="166"/>
    </location>
</feature>
<keyword evidence="3" id="KW-1185">Reference proteome</keyword>
<comment type="caution">
    <text evidence="2">The sequence shown here is derived from an EMBL/GenBank/DDBJ whole genome shotgun (WGS) entry which is preliminary data.</text>
</comment>
<dbReference type="SUPFAM" id="SSF55729">
    <property type="entry name" value="Acyl-CoA N-acyltransferases (Nat)"/>
    <property type="match status" value="1"/>
</dbReference>
<dbReference type="RefSeq" id="WP_377910404.1">
    <property type="nucleotide sequence ID" value="NZ_JBHSGK010000019.1"/>
</dbReference>
<dbReference type="Proteomes" id="UP001595896">
    <property type="component" value="Unassembled WGS sequence"/>
</dbReference>
<keyword evidence="2" id="KW-0808">Transferase</keyword>
<protein>
    <submittedName>
        <fullName evidence="2">GNAT family N-acetyltransferase</fullName>
        <ecNumber evidence="2">2.3.1.-</ecNumber>
    </submittedName>
</protein>
<dbReference type="CDD" id="cd04301">
    <property type="entry name" value="NAT_SF"/>
    <property type="match status" value="1"/>
</dbReference>
<name>A0ABV9NYR4_9BACI</name>
<gene>
    <name evidence="2" type="ORF">ACFO4L_14640</name>
</gene>
<keyword evidence="2" id="KW-0012">Acyltransferase</keyword>
<evidence type="ECO:0000313" key="3">
    <source>
        <dbReference type="Proteomes" id="UP001595896"/>
    </source>
</evidence>
<proteinExistence type="predicted"/>
<dbReference type="Gene3D" id="3.40.630.30">
    <property type="match status" value="1"/>
</dbReference>
<dbReference type="PROSITE" id="PS51186">
    <property type="entry name" value="GNAT"/>
    <property type="match status" value="1"/>
</dbReference>
<sequence length="284" mass="32947">MMDYSIRTLTFEDIDLYRSMDTGIEDDYVARIFERLTGGRSEMYGLFTDDRLISTAGYTVFAGRYAMLGRLRSDRRYRGRSFATTLMSHVKEEALAQPHIHWVGGNTEEQNTPARKVLANIGLNQQATLQIAAADDVSELANGHTPWQEITEGDRKRSWLRETFLEAGGVFPYECYYPFPATDALFSHENLNTWRFYENATGTRYMLTKIDTKDRSYLHVVYPWNDYDDQPGLWETIASAHVQSEQQLQEPLQVWLDIQEADALPDDHPFELRSRWTLYGQRKA</sequence>